<dbReference type="Proteomes" id="UP001383192">
    <property type="component" value="Unassembled WGS sequence"/>
</dbReference>
<feature type="chain" id="PRO_5043765720" evidence="1">
    <location>
        <begin position="19"/>
        <end position="220"/>
    </location>
</feature>
<protein>
    <submittedName>
        <fullName evidence="2">Uncharacterized protein</fullName>
    </submittedName>
</protein>
<evidence type="ECO:0000313" key="3">
    <source>
        <dbReference type="Proteomes" id="UP001383192"/>
    </source>
</evidence>
<dbReference type="AlphaFoldDB" id="A0AAW0BZR2"/>
<gene>
    <name evidence="2" type="ORF">VNI00_013009</name>
</gene>
<name>A0AAW0BZR2_9AGAR</name>
<accession>A0AAW0BZR2</accession>
<reference evidence="2 3" key="1">
    <citation type="submission" date="2024-01" db="EMBL/GenBank/DDBJ databases">
        <title>A draft genome for a cacao thread blight-causing isolate of Paramarasmius palmivorus.</title>
        <authorList>
            <person name="Baruah I.K."/>
            <person name="Bukari Y."/>
            <person name="Amoako-Attah I."/>
            <person name="Meinhardt L.W."/>
            <person name="Bailey B.A."/>
            <person name="Cohen S.P."/>
        </authorList>
    </citation>
    <scope>NUCLEOTIDE SEQUENCE [LARGE SCALE GENOMIC DNA]</scope>
    <source>
        <strain evidence="2 3">GH-12</strain>
    </source>
</reference>
<sequence>MLSYLSLIVLLTSSPTPSSPLSEQRLASLIAISSPCHQEFLNRVIDAYPRAPDGLLETLCNGGEGLRLLELAILRKLADYLINMERKIPQLSFITPRTRANVRLIINTMKKLIPGHDVLFDAMDCPSSQPFQEVQHVVDLSDVPLHQLWATEFIRIHSSFSHFRHPVSMRYDRYEANWLQTRLPQFLGIDALSGQGLIDAANDLYTTVRSRYIEAQGVEH</sequence>
<dbReference type="EMBL" id="JAYKXP010000064">
    <property type="protein sequence ID" value="KAK7032451.1"/>
    <property type="molecule type" value="Genomic_DNA"/>
</dbReference>
<organism evidence="2 3">
    <name type="scientific">Paramarasmius palmivorus</name>
    <dbReference type="NCBI Taxonomy" id="297713"/>
    <lineage>
        <taxon>Eukaryota</taxon>
        <taxon>Fungi</taxon>
        <taxon>Dikarya</taxon>
        <taxon>Basidiomycota</taxon>
        <taxon>Agaricomycotina</taxon>
        <taxon>Agaricomycetes</taxon>
        <taxon>Agaricomycetidae</taxon>
        <taxon>Agaricales</taxon>
        <taxon>Marasmiineae</taxon>
        <taxon>Marasmiaceae</taxon>
        <taxon>Paramarasmius</taxon>
    </lineage>
</organism>
<feature type="signal peptide" evidence="1">
    <location>
        <begin position="1"/>
        <end position="18"/>
    </location>
</feature>
<comment type="caution">
    <text evidence="2">The sequence shown here is derived from an EMBL/GenBank/DDBJ whole genome shotgun (WGS) entry which is preliminary data.</text>
</comment>
<proteinExistence type="predicted"/>
<keyword evidence="1" id="KW-0732">Signal</keyword>
<evidence type="ECO:0000313" key="2">
    <source>
        <dbReference type="EMBL" id="KAK7032451.1"/>
    </source>
</evidence>
<evidence type="ECO:0000256" key="1">
    <source>
        <dbReference type="SAM" id="SignalP"/>
    </source>
</evidence>
<keyword evidence="3" id="KW-1185">Reference proteome</keyword>